<dbReference type="AlphaFoldDB" id="A0A7S0FPU0"/>
<dbReference type="EMBL" id="HBEJ01012199">
    <property type="protein sequence ID" value="CAD8372808.1"/>
    <property type="molecule type" value="Transcribed_RNA"/>
</dbReference>
<dbReference type="GO" id="GO:0033617">
    <property type="term" value="P:mitochondrial respiratory chain complex IV assembly"/>
    <property type="evidence" value="ECO:0007669"/>
    <property type="project" value="InterPro"/>
</dbReference>
<proteinExistence type="predicted"/>
<protein>
    <submittedName>
        <fullName evidence="2">Uncharacterized protein</fullName>
    </submittedName>
</protein>
<dbReference type="InterPro" id="IPR018625">
    <property type="entry name" value="Pet100"/>
</dbReference>
<sequence length="143" mass="16360">MVLGRKGLRMEAYKFGLYISVPILASIIFNEPEVQRRCADYFQFLKYPASPNTNLREEFEELAKQRALEKEQRAKYAEEVKKMQDNARKSREGRQAALKAAEENGQQEQGGRWRSWLRWPGRLGGGGRTADASSSESNQTTSQ</sequence>
<feature type="compositionally biased region" description="Basic and acidic residues" evidence="1">
    <location>
        <begin position="78"/>
        <end position="94"/>
    </location>
</feature>
<evidence type="ECO:0000313" key="2">
    <source>
        <dbReference type="EMBL" id="CAD8372808.1"/>
    </source>
</evidence>
<reference evidence="2" key="1">
    <citation type="submission" date="2021-01" db="EMBL/GenBank/DDBJ databases">
        <authorList>
            <person name="Corre E."/>
            <person name="Pelletier E."/>
            <person name="Niang G."/>
            <person name="Scheremetjew M."/>
            <person name="Finn R."/>
            <person name="Kale V."/>
            <person name="Holt S."/>
            <person name="Cochrane G."/>
            <person name="Meng A."/>
            <person name="Brown T."/>
            <person name="Cohen L."/>
        </authorList>
    </citation>
    <scope>NUCLEOTIDE SEQUENCE</scope>
    <source>
        <strain evidence="2">CCMP3303</strain>
    </source>
</reference>
<accession>A0A7S0FPU0</accession>
<feature type="compositionally biased region" description="Low complexity" evidence="1">
    <location>
        <begin position="110"/>
        <end position="121"/>
    </location>
</feature>
<dbReference type="Pfam" id="PF09803">
    <property type="entry name" value="Pet100"/>
    <property type="match status" value="1"/>
</dbReference>
<organism evidence="2">
    <name type="scientific">Minutocellus polymorphus</name>
    <dbReference type="NCBI Taxonomy" id="265543"/>
    <lineage>
        <taxon>Eukaryota</taxon>
        <taxon>Sar</taxon>
        <taxon>Stramenopiles</taxon>
        <taxon>Ochrophyta</taxon>
        <taxon>Bacillariophyta</taxon>
        <taxon>Mediophyceae</taxon>
        <taxon>Cymatosirophycidae</taxon>
        <taxon>Cymatosirales</taxon>
        <taxon>Cymatosiraceae</taxon>
        <taxon>Minutocellus</taxon>
    </lineage>
</organism>
<gene>
    <name evidence="2" type="ORF">MPOL1434_LOCUS7137</name>
</gene>
<feature type="compositionally biased region" description="Polar residues" evidence="1">
    <location>
        <begin position="131"/>
        <end position="143"/>
    </location>
</feature>
<name>A0A7S0FPU0_9STRA</name>
<feature type="region of interest" description="Disordered" evidence="1">
    <location>
        <begin position="78"/>
        <end position="143"/>
    </location>
</feature>
<dbReference type="GO" id="GO:0005739">
    <property type="term" value="C:mitochondrion"/>
    <property type="evidence" value="ECO:0007669"/>
    <property type="project" value="InterPro"/>
</dbReference>
<evidence type="ECO:0000256" key="1">
    <source>
        <dbReference type="SAM" id="MobiDB-lite"/>
    </source>
</evidence>